<evidence type="ECO:0000256" key="3">
    <source>
        <dbReference type="ARBA" id="ARBA00022692"/>
    </source>
</evidence>
<keyword evidence="5 6" id="KW-0472">Membrane</keyword>
<evidence type="ECO:0000256" key="5">
    <source>
        <dbReference type="ARBA" id="ARBA00023136"/>
    </source>
</evidence>
<dbReference type="PANTHER" id="PTHR17920">
    <property type="entry name" value="TRANSMEMBRANE AND COILED-COIL DOMAIN-CONTAINING PROTEIN 4 TMCO4"/>
    <property type="match status" value="1"/>
</dbReference>
<reference evidence="7 8" key="1">
    <citation type="journal article" date="2015" name="Biotechnol. Biofuels">
        <title>Enhanced degradation of softwood versus hardwood by the white-rot fungus Pycnoporus coccineus.</title>
        <authorList>
            <person name="Couturier M."/>
            <person name="Navarro D."/>
            <person name="Chevret D."/>
            <person name="Henrissat B."/>
            <person name="Piumi F."/>
            <person name="Ruiz-Duenas F.J."/>
            <person name="Martinez A.T."/>
            <person name="Grigoriev I.V."/>
            <person name="Riley R."/>
            <person name="Lipzen A."/>
            <person name="Berrin J.G."/>
            <person name="Master E.R."/>
            <person name="Rosso M.N."/>
        </authorList>
    </citation>
    <scope>NUCLEOTIDE SEQUENCE [LARGE SCALE GENOMIC DNA]</scope>
    <source>
        <strain evidence="7 8">BRFM310</strain>
    </source>
</reference>
<dbReference type="Pfam" id="PF05277">
    <property type="entry name" value="DUF726"/>
    <property type="match status" value="1"/>
</dbReference>
<gene>
    <name evidence="7" type="ORF">PYCCODRAFT_1452635</name>
</gene>
<accession>A0A1Y2IMR6</accession>
<evidence type="ECO:0000313" key="7">
    <source>
        <dbReference type="EMBL" id="OSD01551.1"/>
    </source>
</evidence>
<evidence type="ECO:0000313" key="8">
    <source>
        <dbReference type="Proteomes" id="UP000193067"/>
    </source>
</evidence>
<proteinExistence type="inferred from homology"/>
<name>A0A1Y2IMR6_TRAC3</name>
<dbReference type="PANTHER" id="PTHR17920:SF22">
    <property type="entry name" value="DUF726 DOMAIN PROTEIN (AFU_ORTHOLOGUE AFUA_2G12860)"/>
    <property type="match status" value="1"/>
</dbReference>
<comment type="subcellular location">
    <subcellularLocation>
        <location evidence="1">Membrane</location>
        <topology evidence="1">Multi-pass membrane protein</topology>
    </subcellularLocation>
</comment>
<evidence type="ECO:0000256" key="1">
    <source>
        <dbReference type="ARBA" id="ARBA00004141"/>
    </source>
</evidence>
<keyword evidence="3 6" id="KW-0812">Transmembrane</keyword>
<evidence type="ECO:0000256" key="4">
    <source>
        <dbReference type="ARBA" id="ARBA00022989"/>
    </source>
</evidence>
<dbReference type="SUPFAM" id="SSF53474">
    <property type="entry name" value="alpha/beta-Hydrolases"/>
    <property type="match status" value="1"/>
</dbReference>
<evidence type="ECO:0000256" key="2">
    <source>
        <dbReference type="ARBA" id="ARBA00009824"/>
    </source>
</evidence>
<dbReference type="InterPro" id="IPR029058">
    <property type="entry name" value="AB_hydrolase_fold"/>
</dbReference>
<dbReference type="EMBL" id="KZ084110">
    <property type="protein sequence ID" value="OSD01551.1"/>
    <property type="molecule type" value="Genomic_DNA"/>
</dbReference>
<dbReference type="InterPro" id="IPR007941">
    <property type="entry name" value="DUF726"/>
</dbReference>
<dbReference type="OrthoDB" id="277931at2759"/>
<dbReference type="AlphaFoldDB" id="A0A1Y2IMR6"/>
<feature type="transmembrane region" description="Helical" evidence="6">
    <location>
        <begin position="186"/>
        <end position="209"/>
    </location>
</feature>
<protein>
    <submittedName>
        <fullName evidence="7">DUF726-domain-containing protein</fullName>
    </submittedName>
</protein>
<dbReference type="Proteomes" id="UP000193067">
    <property type="component" value="Unassembled WGS sequence"/>
</dbReference>
<feature type="transmembrane region" description="Helical" evidence="6">
    <location>
        <begin position="215"/>
        <end position="244"/>
    </location>
</feature>
<organism evidence="7 8">
    <name type="scientific">Trametes coccinea (strain BRFM310)</name>
    <name type="common">Pycnoporus coccineus</name>
    <dbReference type="NCBI Taxonomy" id="1353009"/>
    <lineage>
        <taxon>Eukaryota</taxon>
        <taxon>Fungi</taxon>
        <taxon>Dikarya</taxon>
        <taxon>Basidiomycota</taxon>
        <taxon>Agaricomycotina</taxon>
        <taxon>Agaricomycetes</taxon>
        <taxon>Polyporales</taxon>
        <taxon>Polyporaceae</taxon>
        <taxon>Trametes</taxon>
    </lineage>
</organism>
<comment type="similarity">
    <text evidence="2">Belongs to the TMCO4 family.</text>
</comment>
<keyword evidence="8" id="KW-1185">Reference proteome</keyword>
<keyword evidence="4 6" id="KW-1133">Transmembrane helix</keyword>
<sequence>MSEKSDLTKIAPPKELSDADCRVVFQRLSRRLASFRNTAELYATMEASLTNTATSVRTKNAFVDALNTWAQETLNNIWYACREPGGGKPPQLDPLSDTSTAGLPPLPSQEYLTRILHTILLLHVTSSKGYSSRTRAFISTIGPVDEEVIAATLKNPQKAIEEAGKKTDAAREEHAKRNKMLRMAGMGVGAVAGGVLVGVTGGLAAPAVGAAAGTVLGWLGIGGTAVGMLATGLAGSSVVCGALFGAYGSKKTAAVIGEYTREVRDLAIQPVRPPKETMAVRLCVTGWLESPEDVTAPWTVFEGDDTFALQWEVEALQKLSNALLDLVKAQAMQYIKGEIIKKTFLAALFSALSPTAWLKITKIIDNPWVHTRTLAVKTGKVLGTLLAERVLGNRPITLVGYSLGSLVIFEALQYLASLPPSQTLGLVQDVYLFGSPLPTDRAQWAAIRRVAAGRVVNGYGSNDYVLAVLARVSGMKWGVAGLEQVEVQGIENVACDEVDGHLKWRGLIGQCLAKCNIPGIDKAEVQKQLESKATEIGEEVDRE</sequence>
<dbReference type="GO" id="GO:0016020">
    <property type="term" value="C:membrane"/>
    <property type="evidence" value="ECO:0007669"/>
    <property type="project" value="UniProtKB-SubCell"/>
</dbReference>
<evidence type="ECO:0000256" key="6">
    <source>
        <dbReference type="SAM" id="Phobius"/>
    </source>
</evidence>